<protein>
    <recommendedName>
        <fullName evidence="4">RGS domain-containing protein</fullName>
    </recommendedName>
</protein>
<keyword evidence="3" id="KW-1185">Reference proteome</keyword>
<evidence type="ECO:0000313" key="2">
    <source>
        <dbReference type="EMBL" id="OKL59916.1"/>
    </source>
</evidence>
<feature type="transmembrane region" description="Helical" evidence="1">
    <location>
        <begin position="90"/>
        <end position="113"/>
    </location>
</feature>
<feature type="transmembrane region" description="Helical" evidence="1">
    <location>
        <begin position="156"/>
        <end position="177"/>
    </location>
</feature>
<feature type="transmembrane region" description="Helical" evidence="1">
    <location>
        <begin position="210"/>
        <end position="229"/>
    </location>
</feature>
<dbReference type="SUPFAM" id="SSF48097">
    <property type="entry name" value="Regulator of G-protein signaling, RGS"/>
    <property type="match status" value="1"/>
</dbReference>
<reference evidence="2 3" key="1">
    <citation type="submission" date="2015-06" db="EMBL/GenBank/DDBJ databases">
        <title>Talaromyces atroroseus IBT 11181 draft genome.</title>
        <authorList>
            <person name="Rasmussen K.B."/>
            <person name="Rasmussen S."/>
            <person name="Petersen B."/>
            <person name="Sicheritz-Ponten T."/>
            <person name="Mortensen U.H."/>
            <person name="Thrane U."/>
        </authorList>
    </citation>
    <scope>NUCLEOTIDE SEQUENCE [LARGE SCALE GENOMIC DNA]</scope>
    <source>
        <strain evidence="2 3">IBT 11181</strain>
    </source>
</reference>
<feature type="transmembrane region" description="Helical" evidence="1">
    <location>
        <begin position="241"/>
        <end position="265"/>
    </location>
</feature>
<dbReference type="InterPro" id="IPR036305">
    <property type="entry name" value="RGS_sf"/>
</dbReference>
<proteinExistence type="predicted"/>
<dbReference type="RefSeq" id="XP_020120037.1">
    <property type="nucleotide sequence ID" value="XM_020267231.1"/>
</dbReference>
<evidence type="ECO:0008006" key="4">
    <source>
        <dbReference type="Google" id="ProtNLM"/>
    </source>
</evidence>
<dbReference type="STRING" id="1441469.A0A225AY70"/>
<keyword evidence="1" id="KW-1133">Transmembrane helix</keyword>
<organism evidence="2 3">
    <name type="scientific">Talaromyces atroroseus</name>
    <dbReference type="NCBI Taxonomy" id="1441469"/>
    <lineage>
        <taxon>Eukaryota</taxon>
        <taxon>Fungi</taxon>
        <taxon>Dikarya</taxon>
        <taxon>Ascomycota</taxon>
        <taxon>Pezizomycotina</taxon>
        <taxon>Eurotiomycetes</taxon>
        <taxon>Eurotiomycetidae</taxon>
        <taxon>Eurotiales</taxon>
        <taxon>Trichocomaceae</taxon>
        <taxon>Talaromyces</taxon>
        <taxon>Talaromyces sect. Trachyspermi</taxon>
    </lineage>
</organism>
<dbReference type="GeneID" id="31004665"/>
<dbReference type="Proteomes" id="UP000214365">
    <property type="component" value="Unassembled WGS sequence"/>
</dbReference>
<name>A0A225AY70_TALAT</name>
<keyword evidence="1" id="KW-0812">Transmembrane</keyword>
<feature type="transmembrane region" description="Helical" evidence="1">
    <location>
        <begin position="23"/>
        <end position="45"/>
    </location>
</feature>
<comment type="caution">
    <text evidence="2">The sequence shown here is derived from an EMBL/GenBank/DDBJ whole genome shotgun (WGS) entry which is preliminary data.</text>
</comment>
<sequence>MGSSLRLSARSSAAAISITPVTIWWAVWAGVWTIAVLCGMAYLIIHRNMPPVRIRGLGLCLSAIVCLHLYWGIVQFGLMIGAIMPDNAQYWMMGTWLPCGIALFHGYNTRFLYVARMQKKYAQYGHRLFKPSVEMRTKKKTDLVARFRALDYTTKIILFVGAGSFIQVFLTTLMYLISRKWHSSWGIPGTEVNGGAEMRMKADEGWGWEWWPSLFWQFFWSWVIAPITLWKSRNIRDTQGWRFQTIGCAIANLHGTPMFLIAVYVPGMAVVNQYWLPAQWICLSILFIETFTIFLPCWEVMRHQSLRQETLDSITRWEKKTKASGHSEIKSMKSESTLVASLWGGKSVNESIKSNDSGDSILTMGALEHVLERNPAPLLEFSALREFSGENIAFLTSVAEWKRSLLDILADGPTDKGLLREHFNIALHLYAHFISARYAEFPLNLSSQTLKKLGDIFEQPTQHIYGDQHGKSNSVTPFDDDFTSDSLSSADSSTQSSRTEKAGNQSKLYWGEIPESFNSTVFDDAEASIKYLVLTNTWPKFIKDRRESLASLERLCMEE</sequence>
<accession>A0A225AY70</accession>
<feature type="transmembrane region" description="Helical" evidence="1">
    <location>
        <begin position="277"/>
        <end position="298"/>
    </location>
</feature>
<dbReference type="InterPro" id="IPR044926">
    <property type="entry name" value="RGS_subdomain_2"/>
</dbReference>
<feature type="transmembrane region" description="Helical" evidence="1">
    <location>
        <begin position="57"/>
        <end position="84"/>
    </location>
</feature>
<dbReference type="EMBL" id="LFMY01000006">
    <property type="protein sequence ID" value="OKL59916.1"/>
    <property type="molecule type" value="Genomic_DNA"/>
</dbReference>
<keyword evidence="1" id="KW-0472">Membrane</keyword>
<dbReference type="Gene3D" id="1.10.167.10">
    <property type="entry name" value="Regulator of G-protein Signalling 4, domain 2"/>
    <property type="match status" value="1"/>
</dbReference>
<evidence type="ECO:0000313" key="3">
    <source>
        <dbReference type="Proteomes" id="UP000214365"/>
    </source>
</evidence>
<gene>
    <name evidence="2" type="ORF">UA08_04910</name>
</gene>
<dbReference type="AlphaFoldDB" id="A0A225AY70"/>
<dbReference type="OrthoDB" id="5313079at2759"/>
<evidence type="ECO:0000256" key="1">
    <source>
        <dbReference type="SAM" id="Phobius"/>
    </source>
</evidence>